<feature type="region of interest" description="Disordered" evidence="1">
    <location>
        <begin position="1"/>
        <end position="34"/>
    </location>
</feature>
<dbReference type="GO" id="GO:0005524">
    <property type="term" value="F:ATP binding"/>
    <property type="evidence" value="ECO:0007669"/>
    <property type="project" value="UniProtKB-KW"/>
</dbReference>
<evidence type="ECO:0000313" key="3">
    <source>
        <dbReference type="Proteomes" id="UP000072763"/>
    </source>
</evidence>
<protein>
    <submittedName>
        <fullName evidence="2">Branched-chain amino acid ABC transporter ATP-binding protein</fullName>
    </submittedName>
</protein>
<accession>A0A147DRN7</accession>
<keyword evidence="2" id="KW-0067">ATP-binding</keyword>
<dbReference type="Gene3D" id="3.40.50.300">
    <property type="entry name" value="P-loop containing nucleotide triphosphate hydrolases"/>
    <property type="match status" value="1"/>
</dbReference>
<feature type="compositionally biased region" description="Low complexity" evidence="1">
    <location>
        <begin position="17"/>
        <end position="32"/>
    </location>
</feature>
<sequence length="80" mass="7674">MTDAPNAADASRASSPATGGTAATGATGATATIDRGEPVLTAKNLVAGYLPGVNILNGCDLDCYPGELIGIIGPNGAGKS</sequence>
<keyword evidence="2" id="KW-0547">Nucleotide-binding</keyword>
<evidence type="ECO:0000313" key="2">
    <source>
        <dbReference type="EMBL" id="KTR52382.1"/>
    </source>
</evidence>
<dbReference type="SUPFAM" id="SSF52540">
    <property type="entry name" value="P-loop containing nucleoside triphosphate hydrolases"/>
    <property type="match status" value="1"/>
</dbReference>
<feature type="non-terminal residue" evidence="2">
    <location>
        <position position="80"/>
    </location>
</feature>
<dbReference type="AlphaFoldDB" id="A0A147DRN7"/>
<name>A0A147DRN7_9MICO</name>
<dbReference type="InterPro" id="IPR027417">
    <property type="entry name" value="P-loop_NTPase"/>
</dbReference>
<evidence type="ECO:0000256" key="1">
    <source>
        <dbReference type="SAM" id="MobiDB-lite"/>
    </source>
</evidence>
<dbReference type="EMBL" id="LDRC01000031">
    <property type="protein sequence ID" value="KTR52382.1"/>
    <property type="molecule type" value="Genomic_DNA"/>
</dbReference>
<dbReference type="Proteomes" id="UP000072763">
    <property type="component" value="Unassembled WGS sequence"/>
</dbReference>
<gene>
    <name evidence="2" type="ORF">NS359_06455</name>
</gene>
<reference evidence="2 3" key="1">
    <citation type="journal article" date="2016" name="Front. Microbiol.">
        <title>Genomic Resource of Rice Seed Associated Bacteria.</title>
        <authorList>
            <person name="Midha S."/>
            <person name="Bansal K."/>
            <person name="Sharma S."/>
            <person name="Kumar N."/>
            <person name="Patil P.P."/>
            <person name="Chaudhry V."/>
            <person name="Patil P.B."/>
        </authorList>
    </citation>
    <scope>NUCLEOTIDE SEQUENCE [LARGE SCALE GENOMIC DNA]</scope>
    <source>
        <strain evidence="2 3">NS359</strain>
    </source>
</reference>
<comment type="caution">
    <text evidence="2">The sequence shown here is derived from an EMBL/GenBank/DDBJ whole genome shotgun (WGS) entry which is preliminary data.</text>
</comment>
<proteinExistence type="predicted"/>
<dbReference type="STRING" id="465820.NS263_01725"/>
<organism evidence="2 3">
    <name type="scientific">Curtobacterium oceanosedimentum</name>
    <dbReference type="NCBI Taxonomy" id="465820"/>
    <lineage>
        <taxon>Bacteria</taxon>
        <taxon>Bacillati</taxon>
        <taxon>Actinomycetota</taxon>
        <taxon>Actinomycetes</taxon>
        <taxon>Micrococcales</taxon>
        <taxon>Microbacteriaceae</taxon>
        <taxon>Curtobacterium</taxon>
    </lineage>
</organism>